<evidence type="ECO:0000256" key="8">
    <source>
        <dbReference type="ARBA" id="ARBA00039843"/>
    </source>
</evidence>
<gene>
    <name evidence="12" type="ORF">QTP70_007676</name>
</gene>
<evidence type="ECO:0000256" key="4">
    <source>
        <dbReference type="ARBA" id="ARBA00022729"/>
    </source>
</evidence>
<keyword evidence="3" id="KW-0964">Secreted</keyword>
<evidence type="ECO:0000259" key="10">
    <source>
        <dbReference type="SMART" id="SM00030"/>
    </source>
</evidence>
<feature type="domain" description="Clusterin N-terminal" evidence="10">
    <location>
        <begin position="81"/>
        <end position="279"/>
    </location>
</feature>
<keyword evidence="13" id="KW-1185">Reference proteome</keyword>
<evidence type="ECO:0000256" key="2">
    <source>
        <dbReference type="ARBA" id="ARBA00010069"/>
    </source>
</evidence>
<keyword evidence="7" id="KW-0325">Glycoprotein</keyword>
<evidence type="ECO:0000256" key="1">
    <source>
        <dbReference type="ARBA" id="ARBA00004613"/>
    </source>
</evidence>
<evidence type="ECO:0000256" key="3">
    <source>
        <dbReference type="ARBA" id="ARBA00022525"/>
    </source>
</evidence>
<dbReference type="GO" id="GO:0051787">
    <property type="term" value="F:misfolded protein binding"/>
    <property type="evidence" value="ECO:0007669"/>
    <property type="project" value="TreeGrafter"/>
</dbReference>
<keyword evidence="6" id="KW-1015">Disulfide bond</keyword>
<accession>A0AAE0R753</accession>
<dbReference type="InterPro" id="IPR000753">
    <property type="entry name" value="Clusterin-like"/>
</dbReference>
<comment type="caution">
    <text evidence="12">The sequence shown here is derived from an EMBL/GenBank/DDBJ whole genome shotgun (WGS) entry which is preliminary data.</text>
</comment>
<organism evidence="12 13">
    <name type="scientific">Hemibagrus guttatus</name>
    <dbReference type="NCBI Taxonomy" id="175788"/>
    <lineage>
        <taxon>Eukaryota</taxon>
        <taxon>Metazoa</taxon>
        <taxon>Chordata</taxon>
        <taxon>Craniata</taxon>
        <taxon>Vertebrata</taxon>
        <taxon>Euteleostomi</taxon>
        <taxon>Actinopterygii</taxon>
        <taxon>Neopterygii</taxon>
        <taxon>Teleostei</taxon>
        <taxon>Ostariophysi</taxon>
        <taxon>Siluriformes</taxon>
        <taxon>Bagridae</taxon>
        <taxon>Hemibagrus</taxon>
    </lineage>
</organism>
<keyword evidence="5 9" id="KW-0175">Coiled coil</keyword>
<evidence type="ECO:0000313" key="12">
    <source>
        <dbReference type="EMBL" id="KAK3545467.1"/>
    </source>
</evidence>
<dbReference type="SMART" id="SM00035">
    <property type="entry name" value="CLa"/>
    <property type="match status" value="1"/>
</dbReference>
<feature type="domain" description="Clusterin C-terminal" evidence="11">
    <location>
        <begin position="299"/>
        <end position="519"/>
    </location>
</feature>
<name>A0AAE0R753_9TELE</name>
<dbReference type="Proteomes" id="UP001274896">
    <property type="component" value="Unassembled WGS sequence"/>
</dbReference>
<dbReference type="GO" id="GO:0005615">
    <property type="term" value="C:extracellular space"/>
    <property type="evidence" value="ECO:0007669"/>
    <property type="project" value="TreeGrafter"/>
</dbReference>
<comment type="similarity">
    <text evidence="2">Belongs to the clusterin family.</text>
</comment>
<dbReference type="SMART" id="SM00030">
    <property type="entry name" value="CLb"/>
    <property type="match status" value="1"/>
</dbReference>
<dbReference type="EMBL" id="JAUCMX010000005">
    <property type="protein sequence ID" value="KAK3545467.1"/>
    <property type="molecule type" value="Genomic_DNA"/>
</dbReference>
<sequence length="529" mass="59842">MSGIAGQFSARPREDAGRCQILLENEISIFKKLFSPIVKTHDSNMQTDCTSFWKEKMRALLFSLAFLACLKVLHTAPGHAPPAVTTETLKRLSLEGEKLVDEEVLRALYGIRQMKEVMASNEMKHEQLVKTLHNSREKKKEVSEMAQHVVKKLDEAEQECKETLKTLWDECQPCLQDVCKSFYNSICRRGFATFSNKLEGFFHRVSTHFGLINTQEELTMNKSAEMPDLDLKRIKDSFNDLVSKVDTLVNRSMALVFRFHSKMDETLQQAFAPEPQEDKKIKALDSDFLQGVGVGLKEVLVSFVDFTSSVLDEFESVITQAFDDLHGVMEEAETEQEPSECSQKSEKKLIPGFIQNKKLCRDLRKQLAECWQLQSKCQACQGPLFSECPSMRELHIELNEVSELLDIAKEQSDEVLGIVERHTVDTISWISNMAAQFGWVAELADGGVMDQNIFNITLVESEETVNVPGEEIDTPVADTKVEVNILNAPPLTLTVPGSLQPQDPAFIQYVANEALGFYKQKMRTGTWLK</sequence>
<dbReference type="Pfam" id="PF01093">
    <property type="entry name" value="Clusterin"/>
    <property type="match status" value="1"/>
</dbReference>
<evidence type="ECO:0000313" key="13">
    <source>
        <dbReference type="Proteomes" id="UP001274896"/>
    </source>
</evidence>
<dbReference type="PANTHER" id="PTHR10970:SF2">
    <property type="entry name" value="CLUSTERIN-LIKE PROTEIN 1"/>
    <property type="match status" value="1"/>
</dbReference>
<evidence type="ECO:0000256" key="7">
    <source>
        <dbReference type="ARBA" id="ARBA00023180"/>
    </source>
</evidence>
<feature type="coiled-coil region" evidence="9">
    <location>
        <begin position="139"/>
        <end position="166"/>
    </location>
</feature>
<dbReference type="PANTHER" id="PTHR10970">
    <property type="entry name" value="CLUSTERIN"/>
    <property type="match status" value="1"/>
</dbReference>
<protein>
    <recommendedName>
        <fullName evidence="8">Clusterin-like protein 1</fullName>
    </recommendedName>
</protein>
<evidence type="ECO:0000259" key="11">
    <source>
        <dbReference type="SMART" id="SM00035"/>
    </source>
</evidence>
<proteinExistence type="inferred from homology"/>
<evidence type="ECO:0000256" key="9">
    <source>
        <dbReference type="SAM" id="Coils"/>
    </source>
</evidence>
<dbReference type="AlphaFoldDB" id="A0AAE0R753"/>
<dbReference type="GO" id="GO:0005634">
    <property type="term" value="C:nucleus"/>
    <property type="evidence" value="ECO:0007669"/>
    <property type="project" value="TreeGrafter"/>
</dbReference>
<dbReference type="InterPro" id="IPR016015">
    <property type="entry name" value="Clusterin_C"/>
</dbReference>
<comment type="subcellular location">
    <subcellularLocation>
        <location evidence="1">Secreted</location>
    </subcellularLocation>
</comment>
<keyword evidence="4" id="KW-0732">Signal</keyword>
<dbReference type="InterPro" id="IPR016014">
    <property type="entry name" value="Clusterin_N"/>
</dbReference>
<evidence type="ECO:0000256" key="6">
    <source>
        <dbReference type="ARBA" id="ARBA00023157"/>
    </source>
</evidence>
<reference evidence="12" key="1">
    <citation type="submission" date="2023-06" db="EMBL/GenBank/DDBJ databases">
        <title>Male Hemibagrus guttatus genome.</title>
        <authorList>
            <person name="Bian C."/>
        </authorList>
    </citation>
    <scope>NUCLEOTIDE SEQUENCE</scope>
    <source>
        <strain evidence="12">Male_cb2023</strain>
        <tissue evidence="12">Muscle</tissue>
    </source>
</reference>
<evidence type="ECO:0000256" key="5">
    <source>
        <dbReference type="ARBA" id="ARBA00023054"/>
    </source>
</evidence>